<feature type="region of interest" description="Disordered" evidence="12">
    <location>
        <begin position="259"/>
        <end position="296"/>
    </location>
</feature>
<evidence type="ECO:0000256" key="1">
    <source>
        <dbReference type="ARBA" id="ARBA00009059"/>
    </source>
</evidence>
<evidence type="ECO:0000256" key="9">
    <source>
        <dbReference type="ARBA" id="ARBA00047885"/>
    </source>
</evidence>
<keyword evidence="4" id="KW-0949">S-adenosyl-L-methionine</keyword>
<accession>A0AAV9E4T9</accession>
<evidence type="ECO:0000256" key="8">
    <source>
        <dbReference type="ARBA" id="ARBA00047306"/>
    </source>
</evidence>
<evidence type="ECO:0000256" key="2">
    <source>
        <dbReference type="ARBA" id="ARBA00022603"/>
    </source>
</evidence>
<sequence>MADGGFDSDGRSYNNAHDLWAEEIGGGEEEKRVWYNKGISYWQSVEASMDGVLGGFGHLNETDVKGSEDFLKTLLASRGMNGPGQHLVALDCGSGVGRVTKNLLLRYFNEVDLVEPVKHLLEAAHGSLASENNMIEDAHKAVNFYCLPLQEFTPEVGRYDVIWIQWCIGQLTDDDFIAFFERAKAGLKPHGFFFLKENFAKAGFVYDKEDHSITRSIQYFKDLFEKCGLHVIDIKCQEDFPGELFAVKMFALEPEETKQTTESMVEKQSIKHVTDKRKRFSGGRKKKQSNMPAVIK</sequence>
<evidence type="ECO:0000256" key="5">
    <source>
        <dbReference type="ARBA" id="ARBA00039112"/>
    </source>
</evidence>
<dbReference type="GO" id="GO:0032259">
    <property type="term" value="P:methylation"/>
    <property type="evidence" value="ECO:0007669"/>
    <property type="project" value="UniProtKB-KW"/>
</dbReference>
<comment type="caution">
    <text evidence="13">The sequence shown here is derived from an EMBL/GenBank/DDBJ whole genome shotgun (WGS) entry which is preliminary data.</text>
</comment>
<reference evidence="13" key="1">
    <citation type="journal article" date="2023" name="Nat. Commun.">
        <title>Diploid and tetraploid genomes of Acorus and the evolution of monocots.</title>
        <authorList>
            <person name="Ma L."/>
            <person name="Liu K.W."/>
            <person name="Li Z."/>
            <person name="Hsiao Y.Y."/>
            <person name="Qi Y."/>
            <person name="Fu T."/>
            <person name="Tang G.D."/>
            <person name="Zhang D."/>
            <person name="Sun W.H."/>
            <person name="Liu D.K."/>
            <person name="Li Y."/>
            <person name="Chen G.Z."/>
            <person name="Liu X.D."/>
            <person name="Liao X.Y."/>
            <person name="Jiang Y.T."/>
            <person name="Yu X."/>
            <person name="Hao Y."/>
            <person name="Huang J."/>
            <person name="Zhao X.W."/>
            <person name="Ke S."/>
            <person name="Chen Y.Y."/>
            <person name="Wu W.L."/>
            <person name="Hsu J.L."/>
            <person name="Lin Y.F."/>
            <person name="Huang M.D."/>
            <person name="Li C.Y."/>
            <person name="Huang L."/>
            <person name="Wang Z.W."/>
            <person name="Zhao X."/>
            <person name="Zhong W.Y."/>
            <person name="Peng D.H."/>
            <person name="Ahmad S."/>
            <person name="Lan S."/>
            <person name="Zhang J.S."/>
            <person name="Tsai W.C."/>
            <person name="Van de Peer Y."/>
            <person name="Liu Z.J."/>
        </authorList>
    </citation>
    <scope>NUCLEOTIDE SEQUENCE</scope>
    <source>
        <strain evidence="13">CP</strain>
    </source>
</reference>
<gene>
    <name evidence="13" type="ORF">QJS10_CPA09g01032</name>
</gene>
<dbReference type="EC" id="2.1.1.244" evidence="5"/>
<organism evidence="13 14">
    <name type="scientific">Acorus calamus</name>
    <name type="common">Sweet flag</name>
    <dbReference type="NCBI Taxonomy" id="4465"/>
    <lineage>
        <taxon>Eukaryota</taxon>
        <taxon>Viridiplantae</taxon>
        <taxon>Streptophyta</taxon>
        <taxon>Embryophyta</taxon>
        <taxon>Tracheophyta</taxon>
        <taxon>Spermatophyta</taxon>
        <taxon>Magnoliopsida</taxon>
        <taxon>Liliopsida</taxon>
        <taxon>Acoraceae</taxon>
        <taxon>Acorus</taxon>
    </lineage>
</organism>
<evidence type="ECO:0000256" key="11">
    <source>
        <dbReference type="ARBA" id="ARBA00060050"/>
    </source>
</evidence>
<dbReference type="Gene3D" id="3.40.50.150">
    <property type="entry name" value="Vaccinia Virus protein VP39"/>
    <property type="match status" value="1"/>
</dbReference>
<dbReference type="EMBL" id="JAUJYO010000009">
    <property type="protein sequence ID" value="KAK1308706.1"/>
    <property type="molecule type" value="Genomic_DNA"/>
</dbReference>
<evidence type="ECO:0000256" key="12">
    <source>
        <dbReference type="SAM" id="MobiDB-lite"/>
    </source>
</evidence>
<keyword evidence="2 13" id="KW-0489">Methyltransferase</keyword>
<evidence type="ECO:0000256" key="4">
    <source>
        <dbReference type="ARBA" id="ARBA00022691"/>
    </source>
</evidence>
<evidence type="ECO:0000313" key="14">
    <source>
        <dbReference type="Proteomes" id="UP001180020"/>
    </source>
</evidence>
<dbReference type="Proteomes" id="UP001180020">
    <property type="component" value="Unassembled WGS sequence"/>
</dbReference>
<evidence type="ECO:0000256" key="3">
    <source>
        <dbReference type="ARBA" id="ARBA00022679"/>
    </source>
</evidence>
<comment type="catalytic activity">
    <reaction evidence="10">
        <text>N-terminal L-alanyl-L-prolyl-L-lysyl-[protein] + 3 S-adenosyl-L-methionine = N-terminal N,N,N-trimethyl-L-alanyl-L-prolyl-L-lysyl-[protein] + 3 S-adenosyl-L-homocysteine + 3 H(+)</text>
        <dbReference type="Rhea" id="RHEA:54712"/>
        <dbReference type="Rhea" id="RHEA-COMP:13785"/>
        <dbReference type="Rhea" id="RHEA-COMP:13971"/>
        <dbReference type="ChEBI" id="CHEBI:15378"/>
        <dbReference type="ChEBI" id="CHEBI:57856"/>
        <dbReference type="ChEBI" id="CHEBI:59789"/>
        <dbReference type="ChEBI" id="CHEBI:138057"/>
        <dbReference type="ChEBI" id="CHEBI:138315"/>
        <dbReference type="EC" id="2.1.1.244"/>
    </reaction>
</comment>
<comment type="similarity">
    <text evidence="1">Belongs to the methyltransferase superfamily. NTM1 family.</text>
</comment>
<dbReference type="FunFam" id="3.40.50.150:FF:000025">
    <property type="entry name" value="N-terminal Xaa-Pro-Lys N-methyltransferase 1"/>
    <property type="match status" value="1"/>
</dbReference>
<protein>
    <recommendedName>
        <fullName evidence="6">Alpha N-terminal protein methyltransferase 1</fullName>
        <ecNumber evidence="5">2.1.1.244</ecNumber>
    </recommendedName>
    <alternativeName>
        <fullName evidence="7">X-Pro-Lys N-terminal protein methyltransferase 1</fullName>
    </alternativeName>
</protein>
<evidence type="ECO:0000313" key="13">
    <source>
        <dbReference type="EMBL" id="KAK1308706.1"/>
    </source>
</evidence>
<dbReference type="CDD" id="cd02440">
    <property type="entry name" value="AdoMet_MTases"/>
    <property type="match status" value="1"/>
</dbReference>
<dbReference type="InterPro" id="IPR029063">
    <property type="entry name" value="SAM-dependent_MTases_sf"/>
</dbReference>
<dbReference type="GO" id="GO:0005737">
    <property type="term" value="C:cytoplasm"/>
    <property type="evidence" value="ECO:0007669"/>
    <property type="project" value="TreeGrafter"/>
</dbReference>
<evidence type="ECO:0000256" key="7">
    <source>
        <dbReference type="ARBA" id="ARBA00043129"/>
    </source>
</evidence>
<feature type="compositionally biased region" description="Basic and acidic residues" evidence="12">
    <location>
        <begin position="259"/>
        <end position="273"/>
    </location>
</feature>
<dbReference type="GO" id="GO:0071885">
    <property type="term" value="F:N-terminal protein N-methyltransferase activity"/>
    <property type="evidence" value="ECO:0007669"/>
    <property type="project" value="UniProtKB-EC"/>
</dbReference>
<proteinExistence type="inferred from homology"/>
<dbReference type="PANTHER" id="PTHR12753">
    <property type="entry name" value="AD-003 - RELATED"/>
    <property type="match status" value="1"/>
</dbReference>
<dbReference type="InterPro" id="IPR008576">
    <property type="entry name" value="MeTrfase_NTM1"/>
</dbReference>
<comment type="catalytic activity">
    <reaction evidence="9">
        <text>N-terminal L-prolyl-L-prolyl-L-lysyl-[protein] + 2 S-adenosyl-L-methionine = N-terminal N,N-dimethyl-L-prolyl-L-prolyl-L-lysyl-[protein] + 2 S-adenosyl-L-homocysteine + 2 H(+)</text>
        <dbReference type="Rhea" id="RHEA:54736"/>
        <dbReference type="Rhea" id="RHEA-COMP:13787"/>
        <dbReference type="Rhea" id="RHEA-COMP:13974"/>
        <dbReference type="ChEBI" id="CHEBI:15378"/>
        <dbReference type="ChEBI" id="CHEBI:57856"/>
        <dbReference type="ChEBI" id="CHEBI:59789"/>
        <dbReference type="ChEBI" id="CHEBI:138059"/>
        <dbReference type="ChEBI" id="CHEBI:138318"/>
        <dbReference type="EC" id="2.1.1.244"/>
    </reaction>
</comment>
<dbReference type="AlphaFoldDB" id="A0AAV9E4T9"/>
<feature type="compositionally biased region" description="Basic residues" evidence="12">
    <location>
        <begin position="274"/>
        <end position="288"/>
    </location>
</feature>
<dbReference type="SUPFAM" id="SSF53335">
    <property type="entry name" value="S-adenosyl-L-methionine-dependent methyltransferases"/>
    <property type="match status" value="1"/>
</dbReference>
<reference evidence="13" key="2">
    <citation type="submission" date="2023-06" db="EMBL/GenBank/DDBJ databases">
        <authorList>
            <person name="Ma L."/>
            <person name="Liu K.-W."/>
            <person name="Li Z."/>
            <person name="Hsiao Y.-Y."/>
            <person name="Qi Y."/>
            <person name="Fu T."/>
            <person name="Tang G."/>
            <person name="Zhang D."/>
            <person name="Sun W.-H."/>
            <person name="Liu D.-K."/>
            <person name="Li Y."/>
            <person name="Chen G.-Z."/>
            <person name="Liu X.-D."/>
            <person name="Liao X.-Y."/>
            <person name="Jiang Y.-T."/>
            <person name="Yu X."/>
            <person name="Hao Y."/>
            <person name="Huang J."/>
            <person name="Zhao X.-W."/>
            <person name="Ke S."/>
            <person name="Chen Y.-Y."/>
            <person name="Wu W.-L."/>
            <person name="Hsu J.-L."/>
            <person name="Lin Y.-F."/>
            <person name="Huang M.-D."/>
            <person name="Li C.-Y."/>
            <person name="Huang L."/>
            <person name="Wang Z.-W."/>
            <person name="Zhao X."/>
            <person name="Zhong W.-Y."/>
            <person name="Peng D.-H."/>
            <person name="Ahmad S."/>
            <person name="Lan S."/>
            <person name="Zhang J.-S."/>
            <person name="Tsai W.-C."/>
            <person name="Van De Peer Y."/>
            <person name="Liu Z.-J."/>
        </authorList>
    </citation>
    <scope>NUCLEOTIDE SEQUENCE</scope>
    <source>
        <strain evidence="13">CP</strain>
        <tissue evidence="13">Leaves</tissue>
    </source>
</reference>
<comment type="function">
    <text evidence="11">Alpha-N-methyltransferase that methylates the N-terminus of target proteins containing the N-terminal motif [Ala/Pro/Ser]-Pro-Lys when the initiator Met is cleaved. Specifically catalyzes mono-, di- or tri-methylation of exposed alpha-amino group of Ala or Ser residue in the [Ala/Ser]-Pro-Lys motif and mono- or di-methylation of Pro in the Pro-Pro-Lys motif.</text>
</comment>
<dbReference type="Pfam" id="PF05891">
    <property type="entry name" value="Methyltransf_PK"/>
    <property type="match status" value="1"/>
</dbReference>
<name>A0AAV9E4T9_ACOCL</name>
<keyword evidence="14" id="KW-1185">Reference proteome</keyword>
<dbReference type="PANTHER" id="PTHR12753:SF0">
    <property type="entry name" value="ALPHA N-TERMINAL PROTEIN METHYLTRANSFERASE 1"/>
    <property type="match status" value="1"/>
</dbReference>
<comment type="catalytic activity">
    <reaction evidence="8">
        <text>N-terminal L-seryl-L-prolyl-L-lysyl-[protein] + 3 S-adenosyl-L-methionine = N-terminal N,N,N-trimethyl-L-seryl-L-prolyl-L-lysyl-[protein] + 3 S-adenosyl-L-homocysteine + 3 H(+)</text>
        <dbReference type="Rhea" id="RHEA:54724"/>
        <dbReference type="Rhea" id="RHEA-COMP:13789"/>
        <dbReference type="Rhea" id="RHEA-COMP:13973"/>
        <dbReference type="ChEBI" id="CHEBI:15378"/>
        <dbReference type="ChEBI" id="CHEBI:57856"/>
        <dbReference type="ChEBI" id="CHEBI:59789"/>
        <dbReference type="ChEBI" id="CHEBI:138061"/>
        <dbReference type="ChEBI" id="CHEBI:138317"/>
        <dbReference type="EC" id="2.1.1.244"/>
    </reaction>
</comment>
<evidence type="ECO:0000256" key="6">
    <source>
        <dbReference type="ARBA" id="ARBA00039449"/>
    </source>
</evidence>
<evidence type="ECO:0000256" key="10">
    <source>
        <dbReference type="ARBA" id="ARBA00048167"/>
    </source>
</evidence>
<keyword evidence="3" id="KW-0808">Transferase</keyword>